<keyword evidence="5 7" id="KW-1133">Transmembrane helix</keyword>
<evidence type="ECO:0000256" key="2">
    <source>
        <dbReference type="ARBA" id="ARBA00022448"/>
    </source>
</evidence>
<accession>A0A1X7NFB9</accession>
<evidence type="ECO:0000256" key="3">
    <source>
        <dbReference type="ARBA" id="ARBA00022475"/>
    </source>
</evidence>
<feature type="transmembrane region" description="Helical" evidence="7">
    <location>
        <begin position="213"/>
        <end position="235"/>
    </location>
</feature>
<dbReference type="RefSeq" id="WP_085463817.1">
    <property type="nucleotide sequence ID" value="NZ_FXBL01000004.1"/>
</dbReference>
<keyword evidence="4 7" id="KW-0812">Transmembrane</keyword>
<protein>
    <submittedName>
        <fullName evidence="9">NitT/TauT family transport system permease protein</fullName>
    </submittedName>
</protein>
<proteinExistence type="inferred from homology"/>
<feature type="transmembrane region" description="Helical" evidence="7">
    <location>
        <begin position="59"/>
        <end position="78"/>
    </location>
</feature>
<comment type="subcellular location">
    <subcellularLocation>
        <location evidence="1 7">Cell membrane</location>
        <topology evidence="1 7">Multi-pass membrane protein</topology>
    </subcellularLocation>
</comment>
<keyword evidence="6 7" id="KW-0472">Membrane</keyword>
<feature type="domain" description="ABC transmembrane type-1" evidence="8">
    <location>
        <begin position="48"/>
        <end position="236"/>
    </location>
</feature>
<gene>
    <name evidence="9" type="ORF">SAMN02982922_1749</name>
</gene>
<dbReference type="InterPro" id="IPR000515">
    <property type="entry name" value="MetI-like"/>
</dbReference>
<dbReference type="Pfam" id="PF00528">
    <property type="entry name" value="BPD_transp_1"/>
    <property type="match status" value="1"/>
</dbReference>
<dbReference type="SUPFAM" id="SSF161098">
    <property type="entry name" value="MetI-like"/>
    <property type="match status" value="1"/>
</dbReference>
<keyword evidence="10" id="KW-1185">Reference proteome</keyword>
<feature type="transmembrane region" description="Helical" evidence="7">
    <location>
        <begin position="6"/>
        <end position="24"/>
    </location>
</feature>
<evidence type="ECO:0000259" key="8">
    <source>
        <dbReference type="PROSITE" id="PS50928"/>
    </source>
</evidence>
<dbReference type="AlphaFoldDB" id="A0A1X7NFB9"/>
<dbReference type="PANTHER" id="PTHR30151">
    <property type="entry name" value="ALKANE SULFONATE ABC TRANSPORTER-RELATED, MEMBRANE SUBUNIT"/>
    <property type="match status" value="1"/>
</dbReference>
<keyword evidence="2 7" id="KW-0813">Transport</keyword>
<evidence type="ECO:0000313" key="10">
    <source>
        <dbReference type="Proteomes" id="UP000193083"/>
    </source>
</evidence>
<keyword evidence="3" id="KW-1003">Cell membrane</keyword>
<organism evidence="9 10">
    <name type="scientific">Mesorhizobium australicum</name>
    <dbReference type="NCBI Taxonomy" id="536018"/>
    <lineage>
        <taxon>Bacteria</taxon>
        <taxon>Pseudomonadati</taxon>
        <taxon>Pseudomonadota</taxon>
        <taxon>Alphaproteobacteria</taxon>
        <taxon>Hyphomicrobiales</taxon>
        <taxon>Phyllobacteriaceae</taxon>
        <taxon>Mesorhizobium</taxon>
    </lineage>
</organism>
<dbReference type="Proteomes" id="UP000193083">
    <property type="component" value="Unassembled WGS sequence"/>
</dbReference>
<feature type="transmembrane region" description="Helical" evidence="7">
    <location>
        <begin position="170"/>
        <end position="193"/>
    </location>
</feature>
<feature type="transmembrane region" description="Helical" evidence="7">
    <location>
        <begin position="36"/>
        <end position="53"/>
    </location>
</feature>
<dbReference type="GO" id="GO:0055085">
    <property type="term" value="P:transmembrane transport"/>
    <property type="evidence" value="ECO:0007669"/>
    <property type="project" value="InterPro"/>
</dbReference>
<feature type="transmembrane region" description="Helical" evidence="7">
    <location>
        <begin position="118"/>
        <end position="137"/>
    </location>
</feature>
<reference evidence="10" key="1">
    <citation type="submission" date="2017-04" db="EMBL/GenBank/DDBJ databases">
        <authorList>
            <person name="Varghese N."/>
            <person name="Submissions S."/>
        </authorList>
    </citation>
    <scope>NUCLEOTIDE SEQUENCE [LARGE SCALE GENOMIC DNA]</scope>
    <source>
        <strain evidence="10">B5P</strain>
    </source>
</reference>
<evidence type="ECO:0000256" key="4">
    <source>
        <dbReference type="ARBA" id="ARBA00022692"/>
    </source>
</evidence>
<dbReference type="CDD" id="cd06261">
    <property type="entry name" value="TM_PBP2"/>
    <property type="match status" value="1"/>
</dbReference>
<dbReference type="GO" id="GO:0005886">
    <property type="term" value="C:plasma membrane"/>
    <property type="evidence" value="ECO:0007669"/>
    <property type="project" value="UniProtKB-SubCell"/>
</dbReference>
<evidence type="ECO:0000256" key="7">
    <source>
        <dbReference type="RuleBase" id="RU363032"/>
    </source>
</evidence>
<dbReference type="OrthoDB" id="9786495at2"/>
<sequence>MKLARPILGFVSLIAAWALVTWLFAVPTYISPGPFAVARAFVANLGLLLANLLPTAQAAIGGFVIGNIAAVLLATLFVHGQRVRESYMPVAIFFNTIPIIALAPVVILIFGLGVASKIVVAAIVCFFPTLINMIRGFESVSPSELELMRVMSASRSEVFFRLRLPRSVPFLFAALRISATASVIGAIVAEWIGAEMGLGVLIIQTTFDYRTELLYAAICASSLLALAMFAIVVIAESLIVKWRTN</sequence>
<comment type="similarity">
    <text evidence="7">Belongs to the binding-protein-dependent transport system permease family.</text>
</comment>
<evidence type="ECO:0000256" key="1">
    <source>
        <dbReference type="ARBA" id="ARBA00004651"/>
    </source>
</evidence>
<evidence type="ECO:0000313" key="9">
    <source>
        <dbReference type="EMBL" id="SMH36424.1"/>
    </source>
</evidence>
<dbReference type="PANTHER" id="PTHR30151:SF20">
    <property type="entry name" value="ABC TRANSPORTER PERMEASE PROTEIN HI_0355-RELATED"/>
    <property type="match status" value="1"/>
</dbReference>
<dbReference type="EMBL" id="FXBL01000004">
    <property type="protein sequence ID" value="SMH36424.1"/>
    <property type="molecule type" value="Genomic_DNA"/>
</dbReference>
<dbReference type="InterPro" id="IPR035906">
    <property type="entry name" value="MetI-like_sf"/>
</dbReference>
<dbReference type="Gene3D" id="1.10.3720.10">
    <property type="entry name" value="MetI-like"/>
    <property type="match status" value="1"/>
</dbReference>
<feature type="transmembrane region" description="Helical" evidence="7">
    <location>
        <begin position="90"/>
        <end position="112"/>
    </location>
</feature>
<name>A0A1X7NFB9_9HYPH</name>
<evidence type="ECO:0000256" key="6">
    <source>
        <dbReference type="ARBA" id="ARBA00023136"/>
    </source>
</evidence>
<evidence type="ECO:0000256" key="5">
    <source>
        <dbReference type="ARBA" id="ARBA00022989"/>
    </source>
</evidence>
<dbReference type="PROSITE" id="PS50928">
    <property type="entry name" value="ABC_TM1"/>
    <property type="match status" value="1"/>
</dbReference>